<gene>
    <name evidence="7" type="ORF">KS407_04860</name>
</gene>
<dbReference type="InterPro" id="IPR013249">
    <property type="entry name" value="RNA_pol_sigma70_r4_t2"/>
</dbReference>
<evidence type="ECO:0000256" key="4">
    <source>
        <dbReference type="ARBA" id="ARBA00023163"/>
    </source>
</evidence>
<keyword evidence="8" id="KW-1185">Reference proteome</keyword>
<dbReference type="Pfam" id="PF08281">
    <property type="entry name" value="Sigma70_r4_2"/>
    <property type="match status" value="1"/>
</dbReference>
<evidence type="ECO:0000256" key="1">
    <source>
        <dbReference type="ARBA" id="ARBA00010641"/>
    </source>
</evidence>
<dbReference type="SUPFAM" id="SSF88659">
    <property type="entry name" value="Sigma3 and sigma4 domains of RNA polymerase sigma factors"/>
    <property type="match status" value="1"/>
</dbReference>
<dbReference type="NCBIfam" id="TIGR02937">
    <property type="entry name" value="sigma70-ECF"/>
    <property type="match status" value="1"/>
</dbReference>
<name>A0ABS6JQD3_9BACI</name>
<dbReference type="Gene3D" id="1.10.10.10">
    <property type="entry name" value="Winged helix-like DNA-binding domain superfamily/Winged helix DNA-binding domain"/>
    <property type="match status" value="1"/>
</dbReference>
<feature type="domain" description="RNA polymerase sigma factor 70 region 4 type 2" evidence="6">
    <location>
        <begin position="119"/>
        <end position="169"/>
    </location>
</feature>
<dbReference type="SUPFAM" id="SSF88946">
    <property type="entry name" value="Sigma2 domain of RNA polymerase sigma factors"/>
    <property type="match status" value="1"/>
</dbReference>
<dbReference type="CDD" id="cd06171">
    <property type="entry name" value="Sigma70_r4"/>
    <property type="match status" value="1"/>
</dbReference>
<evidence type="ECO:0000259" key="5">
    <source>
        <dbReference type="Pfam" id="PF04542"/>
    </source>
</evidence>
<comment type="similarity">
    <text evidence="1">Belongs to the sigma-70 factor family. ECF subfamily.</text>
</comment>
<evidence type="ECO:0000256" key="3">
    <source>
        <dbReference type="ARBA" id="ARBA00023082"/>
    </source>
</evidence>
<dbReference type="Gene3D" id="1.10.1740.10">
    <property type="match status" value="1"/>
</dbReference>
<keyword evidence="3" id="KW-0731">Sigma factor</keyword>
<proteinExistence type="inferred from homology"/>
<dbReference type="Pfam" id="PF04542">
    <property type="entry name" value="Sigma70_r2"/>
    <property type="match status" value="1"/>
</dbReference>
<dbReference type="RefSeq" id="WP_088074614.1">
    <property type="nucleotide sequence ID" value="NZ_JAHQCR010000021.1"/>
</dbReference>
<comment type="caution">
    <text evidence="7">The sequence shown here is derived from an EMBL/GenBank/DDBJ whole genome shotgun (WGS) entry which is preliminary data.</text>
</comment>
<feature type="domain" description="RNA polymerase sigma-70 region 2" evidence="5">
    <location>
        <begin position="24"/>
        <end position="90"/>
    </location>
</feature>
<dbReference type="EMBL" id="JAHQCR010000021">
    <property type="protein sequence ID" value="MBU9720776.1"/>
    <property type="molecule type" value="Genomic_DNA"/>
</dbReference>
<dbReference type="InterPro" id="IPR007627">
    <property type="entry name" value="RNA_pol_sigma70_r2"/>
</dbReference>
<dbReference type="InterPro" id="IPR013324">
    <property type="entry name" value="RNA_pol_sigma_r3/r4-like"/>
</dbReference>
<dbReference type="InterPro" id="IPR013325">
    <property type="entry name" value="RNA_pol_sigma_r2"/>
</dbReference>
<dbReference type="InterPro" id="IPR039425">
    <property type="entry name" value="RNA_pol_sigma-70-like"/>
</dbReference>
<keyword evidence="4" id="KW-0804">Transcription</keyword>
<protein>
    <submittedName>
        <fullName evidence="7">RNA polymerase sigma factor</fullName>
    </submittedName>
</protein>
<keyword evidence="2" id="KW-0805">Transcription regulation</keyword>
<organism evidence="7 8">
    <name type="scientific">Evansella alkalicola</name>
    <dbReference type="NCBI Taxonomy" id="745819"/>
    <lineage>
        <taxon>Bacteria</taxon>
        <taxon>Bacillati</taxon>
        <taxon>Bacillota</taxon>
        <taxon>Bacilli</taxon>
        <taxon>Bacillales</taxon>
        <taxon>Bacillaceae</taxon>
        <taxon>Evansella</taxon>
    </lineage>
</organism>
<evidence type="ECO:0000313" key="8">
    <source>
        <dbReference type="Proteomes" id="UP000790580"/>
    </source>
</evidence>
<dbReference type="PANTHER" id="PTHR43133:SF60">
    <property type="entry name" value="RNA POLYMERASE SIGMA FACTOR SIGV"/>
    <property type="match status" value="1"/>
</dbReference>
<accession>A0ABS6JQD3</accession>
<dbReference type="InterPro" id="IPR036388">
    <property type="entry name" value="WH-like_DNA-bd_sf"/>
</dbReference>
<dbReference type="PANTHER" id="PTHR43133">
    <property type="entry name" value="RNA POLYMERASE ECF-TYPE SIGMA FACTO"/>
    <property type="match status" value="1"/>
</dbReference>
<evidence type="ECO:0000259" key="6">
    <source>
        <dbReference type="Pfam" id="PF08281"/>
    </source>
</evidence>
<sequence>MPELNDRVLIQETLRGNDEAFQELIDEYHLTVERFARQIGIREEDLPDVTQEVFIKVYRFLDKYSRGKFTTWLYSVTLNVAKDFFRKQKREKRKLEKTIQENPEQFYQENLDLTEDAKILHETISQMDEKYRIPIVLFYFHDSSIKDIAAIMSMRESSVKTRLKRGKSLLKKSLEEGGYIYEPRAL</sequence>
<reference evidence="7 8" key="1">
    <citation type="submission" date="2021-06" db="EMBL/GenBank/DDBJ databases">
        <title>Bacillus sp. RD4P76, an endophyte from a halophyte.</title>
        <authorList>
            <person name="Sun J.-Q."/>
        </authorList>
    </citation>
    <scope>NUCLEOTIDE SEQUENCE [LARGE SCALE GENOMIC DNA]</scope>
    <source>
        <strain evidence="7 8">JCM 17098</strain>
    </source>
</reference>
<evidence type="ECO:0000313" key="7">
    <source>
        <dbReference type="EMBL" id="MBU9720776.1"/>
    </source>
</evidence>
<dbReference type="Proteomes" id="UP000790580">
    <property type="component" value="Unassembled WGS sequence"/>
</dbReference>
<dbReference type="InterPro" id="IPR014284">
    <property type="entry name" value="RNA_pol_sigma-70_dom"/>
</dbReference>
<evidence type="ECO:0000256" key="2">
    <source>
        <dbReference type="ARBA" id="ARBA00023015"/>
    </source>
</evidence>